<proteinExistence type="inferred from homology"/>
<evidence type="ECO:0000256" key="2">
    <source>
        <dbReference type="ARBA" id="ARBA00022555"/>
    </source>
</evidence>
<feature type="compositionally biased region" description="Basic and acidic residues" evidence="6">
    <location>
        <begin position="50"/>
        <end position="72"/>
    </location>
</feature>
<dbReference type="PANTHER" id="PTHR17224:SF1">
    <property type="entry name" value="PEPTIDYL-TRNA HYDROLASE"/>
    <property type="match status" value="1"/>
</dbReference>
<keyword evidence="3 7" id="KW-0378">Hydrolase</keyword>
<organism evidence="7 8">
    <name type="scientific">Curvularia clavata</name>
    <dbReference type="NCBI Taxonomy" id="95742"/>
    <lineage>
        <taxon>Eukaryota</taxon>
        <taxon>Fungi</taxon>
        <taxon>Dikarya</taxon>
        <taxon>Ascomycota</taxon>
        <taxon>Pezizomycotina</taxon>
        <taxon>Dothideomycetes</taxon>
        <taxon>Pleosporomycetidae</taxon>
        <taxon>Pleosporales</taxon>
        <taxon>Pleosporineae</taxon>
        <taxon>Pleosporaceae</taxon>
        <taxon>Curvularia</taxon>
    </lineage>
</organism>
<evidence type="ECO:0000256" key="5">
    <source>
        <dbReference type="ARBA" id="ARBA00038063"/>
    </source>
</evidence>
<comment type="similarity">
    <text evidence="5">Belongs to the PTH family.</text>
</comment>
<dbReference type="VEuPathDB" id="FungiDB:yc1106_03051"/>
<dbReference type="SUPFAM" id="SSF53178">
    <property type="entry name" value="Peptidyl-tRNA hydrolase-like"/>
    <property type="match status" value="1"/>
</dbReference>
<dbReference type="InterPro" id="IPR018171">
    <property type="entry name" value="Pept_tRNA_hydro_CS"/>
</dbReference>
<dbReference type="EMBL" id="CP089275">
    <property type="protein sequence ID" value="USP75777.1"/>
    <property type="molecule type" value="Genomic_DNA"/>
</dbReference>
<dbReference type="AlphaFoldDB" id="A0A9Q8Z3W5"/>
<dbReference type="GO" id="GO:0000049">
    <property type="term" value="F:tRNA binding"/>
    <property type="evidence" value="ECO:0007669"/>
    <property type="project" value="UniProtKB-KW"/>
</dbReference>
<evidence type="ECO:0000256" key="4">
    <source>
        <dbReference type="ARBA" id="ARBA00022884"/>
    </source>
</evidence>
<dbReference type="Gene3D" id="3.40.50.1470">
    <property type="entry name" value="Peptidyl-tRNA hydrolase"/>
    <property type="match status" value="1"/>
</dbReference>
<keyword evidence="4" id="KW-0694">RNA-binding</keyword>
<keyword evidence="8" id="KW-1185">Reference proteome</keyword>
<gene>
    <name evidence="7" type="ORF">yc1106_03051</name>
</gene>
<feature type="compositionally biased region" description="Polar residues" evidence="6">
    <location>
        <begin position="80"/>
        <end position="108"/>
    </location>
</feature>
<feature type="region of interest" description="Disordered" evidence="6">
    <location>
        <begin position="1"/>
        <end position="152"/>
    </location>
</feature>
<dbReference type="NCBIfam" id="TIGR00447">
    <property type="entry name" value="pth"/>
    <property type="match status" value="1"/>
</dbReference>
<dbReference type="Proteomes" id="UP001056012">
    <property type="component" value="Chromosome 2"/>
</dbReference>
<accession>A0A9Q8Z3W5</accession>
<protein>
    <recommendedName>
        <fullName evidence="1">peptidyl-tRNA hydrolase</fullName>
        <ecNumber evidence="1">3.1.1.29</ecNumber>
    </recommendedName>
</protein>
<dbReference type="OrthoDB" id="1711136at2759"/>
<name>A0A9Q8Z3W5_CURCL</name>
<dbReference type="InterPro" id="IPR036416">
    <property type="entry name" value="Pept_tRNA_hydro_sf"/>
</dbReference>
<dbReference type="EC" id="3.1.1.29" evidence="1"/>
<dbReference type="Pfam" id="PF01195">
    <property type="entry name" value="Pept_tRNA_hydro"/>
    <property type="match status" value="1"/>
</dbReference>
<dbReference type="GO" id="GO:0004045">
    <property type="term" value="F:peptidyl-tRNA hydrolase activity"/>
    <property type="evidence" value="ECO:0007669"/>
    <property type="project" value="UniProtKB-EC"/>
</dbReference>
<dbReference type="PROSITE" id="PS01196">
    <property type="entry name" value="PEPT_TRNA_HYDROL_2"/>
    <property type="match status" value="1"/>
</dbReference>
<evidence type="ECO:0000256" key="3">
    <source>
        <dbReference type="ARBA" id="ARBA00022801"/>
    </source>
</evidence>
<sequence length="380" mass="41833">MSDASTRVHVASPTEMLLIPATDLQAEVKNPEAPAQEDGGSDSDSCSDFPEPKTKKQLRREKNEEKQRRKALDLAAAISSLHTAQNQTLDVPNDSANEQLHSTQPPSQSRKEKRKEKKKRHDSALPTPSDTDAEVPVQQSRNPSKQKHRPTNQHLPAIPHLLMAKPAAQTAYPLLVASIGNPGASFANTLHSAGHIVTSSLSHAKNYTPFQKGLSGLVSRPQPTHLAFSLTGFRRVESERDVYEDWTFWQSTSLMNVSGNGVKRAYNEWLREIRRQTGESTLEGRLVVVHDELESALGKVTIRDGAASAKGHNGIKSCQQQLAGLKWWRVGVGIGRPESRDPNVVSKYVLGKMTAFQRSQLEKTTVPVFKALEDIAAGKK</sequence>
<dbReference type="InterPro" id="IPR001328">
    <property type="entry name" value="Pept_tRNA_hydro"/>
</dbReference>
<dbReference type="PANTHER" id="PTHR17224">
    <property type="entry name" value="PEPTIDYL-TRNA HYDROLASE"/>
    <property type="match status" value="1"/>
</dbReference>
<evidence type="ECO:0000313" key="8">
    <source>
        <dbReference type="Proteomes" id="UP001056012"/>
    </source>
</evidence>
<keyword evidence="2" id="KW-0820">tRNA-binding</keyword>
<feature type="compositionally biased region" description="Basic residues" evidence="6">
    <location>
        <begin position="111"/>
        <end position="121"/>
    </location>
</feature>
<evidence type="ECO:0000256" key="1">
    <source>
        <dbReference type="ARBA" id="ARBA00013260"/>
    </source>
</evidence>
<evidence type="ECO:0000313" key="7">
    <source>
        <dbReference type="EMBL" id="USP75777.1"/>
    </source>
</evidence>
<reference evidence="7" key="1">
    <citation type="submission" date="2021-12" db="EMBL/GenBank/DDBJ databases">
        <title>Curvularia clavata genome.</title>
        <authorList>
            <person name="Cao Y."/>
        </authorList>
    </citation>
    <scope>NUCLEOTIDE SEQUENCE</scope>
    <source>
        <strain evidence="7">Yc1106</strain>
    </source>
</reference>
<evidence type="ECO:0000256" key="6">
    <source>
        <dbReference type="SAM" id="MobiDB-lite"/>
    </source>
</evidence>